<organism evidence="2 3">
    <name type="scientific">Pseudomonas agarici</name>
    <dbReference type="NCBI Taxonomy" id="46677"/>
    <lineage>
        <taxon>Bacteria</taxon>
        <taxon>Pseudomonadati</taxon>
        <taxon>Pseudomonadota</taxon>
        <taxon>Gammaproteobacteria</taxon>
        <taxon>Pseudomonadales</taxon>
        <taxon>Pseudomonadaceae</taxon>
        <taxon>Pseudomonas</taxon>
    </lineage>
</organism>
<accession>A0A0X1SZ45</accession>
<feature type="domain" description="DUF1468" evidence="1">
    <location>
        <begin position="14"/>
        <end position="142"/>
    </location>
</feature>
<keyword evidence="3" id="KW-1185">Reference proteome</keyword>
<dbReference type="InterPro" id="IPR009936">
    <property type="entry name" value="DUF1468"/>
</dbReference>
<dbReference type="EMBL" id="CP014135">
    <property type="protein sequence ID" value="AMB85091.1"/>
    <property type="molecule type" value="Genomic_DNA"/>
</dbReference>
<sequence length="153" mass="17270">MRLRRTYNGQVLTALAMAGFFLATTAIAFSFPPQARLLPLMVGVPGSILGLAQLYLELHKVVAPTDNNAKKDMQKKEAEMFLWIFTFFIGILFFGFVYAAPVLIFGFLYLYKKEKVKVAIVSAIGIWLLLFGLFEKLFEIPLFPGLILEWLIG</sequence>
<dbReference type="RefSeq" id="WP_017131354.1">
    <property type="nucleotide sequence ID" value="NZ_CP014135.1"/>
</dbReference>
<gene>
    <name evidence="2" type="ORF">AWM79_07125</name>
</gene>
<dbReference type="Proteomes" id="UP000063229">
    <property type="component" value="Chromosome"/>
</dbReference>
<dbReference type="Pfam" id="PF07331">
    <property type="entry name" value="TctB"/>
    <property type="match status" value="1"/>
</dbReference>
<reference evidence="2 3" key="1">
    <citation type="submission" date="2016-01" db="EMBL/GenBank/DDBJ databases">
        <authorList>
            <person name="McClelland M."/>
            <person name="Jain A."/>
            <person name="Saraogi P."/>
            <person name="Mendelson R."/>
            <person name="Westerman R."/>
            <person name="SanMiguel P."/>
            <person name="Csonka L."/>
        </authorList>
    </citation>
    <scope>NUCLEOTIDE SEQUENCE [LARGE SCALE GENOMIC DNA]</scope>
    <source>
        <strain evidence="2 3">NCPPB 2472</strain>
    </source>
</reference>
<evidence type="ECO:0000313" key="3">
    <source>
        <dbReference type="Proteomes" id="UP000063229"/>
    </source>
</evidence>
<name>A0A0X1SZ45_PSEAA</name>
<protein>
    <recommendedName>
        <fullName evidence="1">DUF1468 domain-containing protein</fullName>
    </recommendedName>
</protein>
<dbReference type="STRING" id="46677.AWM79_07125"/>
<proteinExistence type="predicted"/>
<evidence type="ECO:0000313" key="2">
    <source>
        <dbReference type="EMBL" id="AMB85091.1"/>
    </source>
</evidence>
<dbReference type="KEGG" id="pagb:AWM79_07125"/>
<dbReference type="AlphaFoldDB" id="A0A0X1SZ45"/>
<evidence type="ECO:0000259" key="1">
    <source>
        <dbReference type="Pfam" id="PF07331"/>
    </source>
</evidence>